<protein>
    <submittedName>
        <fullName evidence="3">OTU domain-containing protein</fullName>
    </submittedName>
</protein>
<dbReference type="WBParaSite" id="HPBE_0001929701-mRNA-1">
    <property type="protein sequence ID" value="HPBE_0001929701-mRNA-1"/>
    <property type="gene ID" value="HPBE_0001929701"/>
</dbReference>
<proteinExistence type="predicted"/>
<dbReference type="OrthoDB" id="5838555at2759"/>
<reference evidence="1 2" key="1">
    <citation type="submission" date="2018-11" db="EMBL/GenBank/DDBJ databases">
        <authorList>
            <consortium name="Pathogen Informatics"/>
        </authorList>
    </citation>
    <scope>NUCLEOTIDE SEQUENCE [LARGE SCALE GENOMIC DNA]</scope>
</reference>
<reference evidence="3" key="2">
    <citation type="submission" date="2019-09" db="UniProtKB">
        <authorList>
            <consortium name="WormBaseParasite"/>
        </authorList>
    </citation>
    <scope>IDENTIFICATION</scope>
</reference>
<evidence type="ECO:0000313" key="1">
    <source>
        <dbReference type="EMBL" id="VDP14678.1"/>
    </source>
</evidence>
<evidence type="ECO:0000313" key="3">
    <source>
        <dbReference type="WBParaSite" id="HPBE_0001929701-mRNA-1"/>
    </source>
</evidence>
<organism evidence="2 3">
    <name type="scientific">Heligmosomoides polygyrus</name>
    <name type="common">Parasitic roundworm</name>
    <dbReference type="NCBI Taxonomy" id="6339"/>
    <lineage>
        <taxon>Eukaryota</taxon>
        <taxon>Metazoa</taxon>
        <taxon>Ecdysozoa</taxon>
        <taxon>Nematoda</taxon>
        <taxon>Chromadorea</taxon>
        <taxon>Rhabditida</taxon>
        <taxon>Rhabditina</taxon>
        <taxon>Rhabditomorpha</taxon>
        <taxon>Strongyloidea</taxon>
        <taxon>Heligmosomidae</taxon>
        <taxon>Heligmosomoides</taxon>
    </lineage>
</organism>
<dbReference type="EMBL" id="UZAH01031265">
    <property type="protein sequence ID" value="VDP14678.1"/>
    <property type="molecule type" value="Genomic_DNA"/>
</dbReference>
<gene>
    <name evidence="1" type="ORF">HPBE_LOCUS19295</name>
</gene>
<name>A0A183GB50_HELPZ</name>
<dbReference type="Proteomes" id="UP000050761">
    <property type="component" value="Unassembled WGS sequence"/>
</dbReference>
<dbReference type="AlphaFoldDB" id="A0A183GB50"/>
<keyword evidence="2" id="KW-1185">Reference proteome</keyword>
<evidence type="ECO:0000313" key="2">
    <source>
        <dbReference type="Proteomes" id="UP000050761"/>
    </source>
</evidence>
<accession>A0A183GB50</accession>
<sequence>MSKMELFKKENFIFVNGDGTCNASALIHIKEAVTVALDEVRQEPEGEDEETIVDHVIWCLHRWLGFDPYYNKRFLRVHESLV</sequence>
<accession>A0A3P8BZP1</accession>